<dbReference type="NCBIfam" id="NF005458">
    <property type="entry name" value="PRK07053.1"/>
    <property type="match status" value="1"/>
</dbReference>
<keyword evidence="2" id="KW-0315">Glutamine amidotransferase</keyword>
<dbReference type="SUPFAM" id="SSF52317">
    <property type="entry name" value="Class I glutamine amidotransferase-like"/>
    <property type="match status" value="1"/>
</dbReference>
<dbReference type="GO" id="GO:0016740">
    <property type="term" value="F:transferase activity"/>
    <property type="evidence" value="ECO:0007669"/>
    <property type="project" value="UniProtKB-KW"/>
</dbReference>
<dbReference type="InterPro" id="IPR017926">
    <property type="entry name" value="GATASE"/>
</dbReference>
<protein>
    <submittedName>
        <fullName evidence="2">Glutamine amidotransferase</fullName>
    </submittedName>
</protein>
<dbReference type="AlphaFoldDB" id="A0A4D7BE86"/>
<dbReference type="OrthoDB" id="9794816at2"/>
<reference evidence="2 3" key="1">
    <citation type="submission" date="2019-04" db="EMBL/GenBank/DDBJ databases">
        <title>Phreatobacter aquaticus sp. nov.</title>
        <authorList>
            <person name="Choi A."/>
        </authorList>
    </citation>
    <scope>NUCLEOTIDE SEQUENCE [LARGE SCALE GENOMIC DNA]</scope>
    <source>
        <strain evidence="2 3">KCTC 52518</strain>
    </source>
</reference>
<keyword evidence="2" id="KW-0808">Transferase</keyword>
<keyword evidence="3" id="KW-1185">Reference proteome</keyword>
<evidence type="ECO:0000259" key="1">
    <source>
        <dbReference type="Pfam" id="PF00117"/>
    </source>
</evidence>
<dbReference type="Pfam" id="PF00117">
    <property type="entry name" value="GATase"/>
    <property type="match status" value="1"/>
</dbReference>
<dbReference type="Gene3D" id="3.40.50.880">
    <property type="match status" value="1"/>
</dbReference>
<evidence type="ECO:0000313" key="2">
    <source>
        <dbReference type="EMBL" id="QCI66247.1"/>
    </source>
</evidence>
<name>A0A4D7BE86_9HYPH</name>
<dbReference type="PANTHER" id="PTHR42695">
    <property type="entry name" value="GLUTAMINE AMIDOTRANSFERASE YLR126C-RELATED"/>
    <property type="match status" value="1"/>
</dbReference>
<dbReference type="Proteomes" id="UP000298781">
    <property type="component" value="Chromosome"/>
</dbReference>
<dbReference type="GO" id="GO:0005829">
    <property type="term" value="C:cytosol"/>
    <property type="evidence" value="ECO:0007669"/>
    <property type="project" value="TreeGrafter"/>
</dbReference>
<gene>
    <name evidence="2" type="ORF">E8M01_19730</name>
</gene>
<dbReference type="InterPro" id="IPR029062">
    <property type="entry name" value="Class_I_gatase-like"/>
</dbReference>
<feature type="domain" description="Glutamine amidotransferase" evidence="1">
    <location>
        <begin position="30"/>
        <end position="183"/>
    </location>
</feature>
<dbReference type="EMBL" id="CP039690">
    <property type="protein sequence ID" value="QCI66247.1"/>
    <property type="molecule type" value="Genomic_DNA"/>
</dbReference>
<sequence length="233" mass="25435">MSLPTAVAIRHVAFEDLGSLALPIERAGYKIHYYDVGLQDLWTLDPIKTELLVVLGGPIGAYQDEQYPFLKDEIGILQERLAAGRPTLGLGLGAQLMARALGARVYPAPQKEIGWSPIMLSEAGRPSAIRHLGDAPVLHWHGDTFDLPPECELIASTGICRNQGFMKGPNILGLQFHPEAVHAGFERWLVGHASELSQAEIDPKALRAQAARHAAGLQVRARDMMDEWLQGLG</sequence>
<proteinExistence type="predicted"/>
<evidence type="ECO:0000313" key="3">
    <source>
        <dbReference type="Proteomes" id="UP000298781"/>
    </source>
</evidence>
<dbReference type="CDD" id="cd01741">
    <property type="entry name" value="GATase1_1"/>
    <property type="match status" value="1"/>
</dbReference>
<dbReference type="PANTHER" id="PTHR42695:SF5">
    <property type="entry name" value="GLUTAMINE AMIDOTRANSFERASE YLR126C-RELATED"/>
    <property type="match status" value="1"/>
</dbReference>
<dbReference type="PROSITE" id="PS51273">
    <property type="entry name" value="GATASE_TYPE_1"/>
    <property type="match status" value="1"/>
</dbReference>
<dbReference type="KEGG" id="pstg:E8M01_19730"/>
<dbReference type="InterPro" id="IPR044992">
    <property type="entry name" value="ChyE-like"/>
</dbReference>
<accession>A0A4D7BE86</accession>
<dbReference type="RefSeq" id="WP_136961691.1">
    <property type="nucleotide sequence ID" value="NZ_CP039690.1"/>
</dbReference>
<organism evidence="2 3">
    <name type="scientific">Phreatobacter stygius</name>
    <dbReference type="NCBI Taxonomy" id="1940610"/>
    <lineage>
        <taxon>Bacteria</taxon>
        <taxon>Pseudomonadati</taxon>
        <taxon>Pseudomonadota</taxon>
        <taxon>Alphaproteobacteria</taxon>
        <taxon>Hyphomicrobiales</taxon>
        <taxon>Phreatobacteraceae</taxon>
        <taxon>Phreatobacter</taxon>
    </lineage>
</organism>